<evidence type="ECO:0000313" key="2">
    <source>
        <dbReference type="Proteomes" id="UP000192578"/>
    </source>
</evidence>
<comment type="caution">
    <text evidence="1">The sequence shown here is derived from an EMBL/GenBank/DDBJ whole genome shotgun (WGS) entry which is preliminary data.</text>
</comment>
<reference evidence="2" key="1">
    <citation type="submission" date="2017-01" db="EMBL/GenBank/DDBJ databases">
        <title>Comparative genomics of anhydrobiosis in the tardigrade Hypsibius dujardini.</title>
        <authorList>
            <person name="Yoshida Y."/>
            <person name="Koutsovoulos G."/>
            <person name="Laetsch D."/>
            <person name="Stevens L."/>
            <person name="Kumar S."/>
            <person name="Horikawa D."/>
            <person name="Ishino K."/>
            <person name="Komine S."/>
            <person name="Tomita M."/>
            <person name="Blaxter M."/>
            <person name="Arakawa K."/>
        </authorList>
    </citation>
    <scope>NUCLEOTIDE SEQUENCE [LARGE SCALE GENOMIC DNA]</scope>
    <source>
        <strain evidence="2">Z151</strain>
    </source>
</reference>
<protein>
    <submittedName>
        <fullName evidence="1">Uncharacterized protein</fullName>
    </submittedName>
</protein>
<keyword evidence="2" id="KW-1185">Reference proteome</keyword>
<name>A0A1W0WWV7_HYPEX</name>
<evidence type="ECO:0000313" key="1">
    <source>
        <dbReference type="EMBL" id="OQV19652.1"/>
    </source>
</evidence>
<sequence length="104" mass="11477">MTIELPMDTANFCVDVFLRQAKAGQRTKQIWSSLNVEFELKKTGWKTGFDTFGTVYAANGLHPGDLKGAVGDVINRLLEPIRQEFSQSEELTALVLKAYPASVG</sequence>
<dbReference type="EMBL" id="MTYJ01000037">
    <property type="protein sequence ID" value="OQV19652.1"/>
    <property type="molecule type" value="Genomic_DNA"/>
</dbReference>
<gene>
    <name evidence="1" type="ORF">BV898_06424</name>
</gene>
<dbReference type="AlphaFoldDB" id="A0A1W0WWV7"/>
<dbReference type="Proteomes" id="UP000192578">
    <property type="component" value="Unassembled WGS sequence"/>
</dbReference>
<accession>A0A1W0WWV7</accession>
<proteinExistence type="predicted"/>
<dbReference type="OrthoDB" id="197206at2759"/>
<dbReference type="Gene3D" id="1.10.240.10">
    <property type="entry name" value="Tyrosyl-Transfer RNA Synthetase"/>
    <property type="match status" value="1"/>
</dbReference>
<organism evidence="1 2">
    <name type="scientific">Hypsibius exemplaris</name>
    <name type="common">Freshwater tardigrade</name>
    <dbReference type="NCBI Taxonomy" id="2072580"/>
    <lineage>
        <taxon>Eukaryota</taxon>
        <taxon>Metazoa</taxon>
        <taxon>Ecdysozoa</taxon>
        <taxon>Tardigrada</taxon>
        <taxon>Eutardigrada</taxon>
        <taxon>Parachela</taxon>
        <taxon>Hypsibioidea</taxon>
        <taxon>Hypsibiidae</taxon>
        <taxon>Hypsibius</taxon>
    </lineage>
</organism>